<keyword evidence="7 24" id="KW-0812">Transmembrane</keyword>
<dbReference type="PANTHER" id="PTHR46107:SF2">
    <property type="entry name" value="THIOREDOXIN-RELATED TRANSMEMBRANE PROTEIN 1"/>
    <property type="match status" value="1"/>
</dbReference>
<evidence type="ECO:0000256" key="19">
    <source>
        <dbReference type="ARBA" id="ARBA00062962"/>
    </source>
</evidence>
<evidence type="ECO:0000256" key="5">
    <source>
        <dbReference type="ARBA" id="ARBA00022525"/>
    </source>
</evidence>
<evidence type="ECO:0000256" key="17">
    <source>
        <dbReference type="ARBA" id="ARBA00023284"/>
    </source>
</evidence>
<evidence type="ECO:0000256" key="4">
    <source>
        <dbReference type="ARBA" id="ARBA00022448"/>
    </source>
</evidence>
<dbReference type="PROSITE" id="PS00194">
    <property type="entry name" value="THIOREDOXIN_1"/>
    <property type="match status" value="1"/>
</dbReference>
<keyword evidence="5" id="KW-0964">Secreted</keyword>
<dbReference type="CDD" id="cd02994">
    <property type="entry name" value="PDI_a_TMX"/>
    <property type="match status" value="1"/>
</dbReference>
<keyword evidence="4" id="KW-0813">Transport</keyword>
<feature type="chain" id="PRO_5041649052" description="Thioredoxin-related transmembrane protein 1" evidence="25">
    <location>
        <begin position="47"/>
        <end position="317"/>
    </location>
</feature>
<evidence type="ECO:0000256" key="23">
    <source>
        <dbReference type="SAM" id="MobiDB-lite"/>
    </source>
</evidence>
<keyword evidence="8 25" id="KW-0732">Signal</keyword>
<keyword evidence="14" id="KW-0564">Palmitate</keyword>
<evidence type="ECO:0000256" key="16">
    <source>
        <dbReference type="ARBA" id="ARBA00023235"/>
    </source>
</evidence>
<evidence type="ECO:0000256" key="6">
    <source>
        <dbReference type="ARBA" id="ARBA00022553"/>
    </source>
</evidence>
<evidence type="ECO:0000256" key="15">
    <source>
        <dbReference type="ARBA" id="ARBA00023157"/>
    </source>
</evidence>
<dbReference type="Gene3D" id="3.40.30.10">
    <property type="entry name" value="Glutaredoxin"/>
    <property type="match status" value="1"/>
</dbReference>
<dbReference type="PROSITE" id="PS51352">
    <property type="entry name" value="THIOREDOXIN_2"/>
    <property type="match status" value="1"/>
</dbReference>
<dbReference type="GO" id="GO:0031966">
    <property type="term" value="C:mitochondrial membrane"/>
    <property type="evidence" value="ECO:0007669"/>
    <property type="project" value="UniProtKB-SubCell"/>
</dbReference>
<evidence type="ECO:0000256" key="3">
    <source>
        <dbReference type="ARBA" id="ARBA00004613"/>
    </source>
</evidence>
<keyword evidence="16" id="KW-0413">Isomerase</keyword>
<evidence type="ECO:0000259" key="26">
    <source>
        <dbReference type="PROSITE" id="PS51352"/>
    </source>
</evidence>
<keyword evidence="11 24" id="KW-1133">Transmembrane helix</keyword>
<evidence type="ECO:0000256" key="9">
    <source>
        <dbReference type="ARBA" id="ARBA00022824"/>
    </source>
</evidence>
<dbReference type="SUPFAM" id="SSF52833">
    <property type="entry name" value="Thioredoxin-like"/>
    <property type="match status" value="1"/>
</dbReference>
<dbReference type="Pfam" id="PF00085">
    <property type="entry name" value="Thioredoxin"/>
    <property type="match status" value="1"/>
</dbReference>
<evidence type="ECO:0000256" key="25">
    <source>
        <dbReference type="SAM" id="SignalP"/>
    </source>
</evidence>
<name>A0AA88LY68_CHASR</name>
<evidence type="ECO:0000256" key="2">
    <source>
        <dbReference type="ARBA" id="ARBA00004583"/>
    </source>
</evidence>
<keyword evidence="28" id="KW-1185">Reference proteome</keyword>
<keyword evidence="17" id="KW-0676">Redox-active center</keyword>
<evidence type="ECO:0000256" key="7">
    <source>
        <dbReference type="ARBA" id="ARBA00022692"/>
    </source>
</evidence>
<protein>
    <recommendedName>
        <fullName evidence="20">Thioredoxin-related transmembrane protein 1</fullName>
    </recommendedName>
    <alternativeName>
        <fullName evidence="22">Protein disulfide-isomerase TMX1</fullName>
    </alternativeName>
    <alternativeName>
        <fullName evidence="21">Thioredoxin domain-containing protein 1</fullName>
    </alternativeName>
</protein>
<accession>A0AA88LY68</accession>
<keyword evidence="6" id="KW-0597">Phosphoprotein</keyword>
<feature type="region of interest" description="Disordered" evidence="23">
    <location>
        <begin position="243"/>
        <end position="317"/>
    </location>
</feature>
<evidence type="ECO:0000256" key="18">
    <source>
        <dbReference type="ARBA" id="ARBA00023288"/>
    </source>
</evidence>
<keyword evidence="9" id="KW-0256">Endoplasmic reticulum</keyword>
<evidence type="ECO:0000256" key="11">
    <source>
        <dbReference type="ARBA" id="ARBA00022989"/>
    </source>
</evidence>
<evidence type="ECO:0000256" key="12">
    <source>
        <dbReference type="ARBA" id="ARBA00023128"/>
    </source>
</evidence>
<sequence>MACLRATSSSSSSSFAMSSSVWTTVRRSWAPCLLLALCLTPELVAAKPESLREVTDGNWEDILSGEWMIEFYAPWCPACQQLQPVWKEFADWGEDMGVNIAKVDVTEQPGLSGRFIITSLPTIYHCKDGVFRKYQGARTKDDFLSFVDEQKWKAVEPVSSWFGPSSFLMNAMSALFKLSMFIRRCHNYMTEYLGIPVWGSYVIFGLVTLFSGLALGLLLVFIADFVFPSRRFSSPDYYQKKQSMEQARLIKQQDDEQEADGEEDDDEEEEEDDEDRDDVMRRRRGSPEGRPEPKGQSFSDEALRKRVVTSREDEEDT</sequence>
<evidence type="ECO:0000256" key="22">
    <source>
        <dbReference type="ARBA" id="ARBA00076905"/>
    </source>
</evidence>
<keyword evidence="13 24" id="KW-0472">Membrane</keyword>
<keyword evidence="10" id="KW-0249">Electron transport</keyword>
<evidence type="ECO:0000256" key="8">
    <source>
        <dbReference type="ARBA" id="ARBA00022729"/>
    </source>
</evidence>
<dbReference type="GO" id="GO:0003756">
    <property type="term" value="F:protein disulfide isomerase activity"/>
    <property type="evidence" value="ECO:0007669"/>
    <property type="project" value="UniProtKB-ARBA"/>
</dbReference>
<keyword evidence="15" id="KW-1015">Disulfide bond</keyword>
<evidence type="ECO:0000256" key="14">
    <source>
        <dbReference type="ARBA" id="ARBA00023139"/>
    </source>
</evidence>
<dbReference type="InterPro" id="IPR013766">
    <property type="entry name" value="Thioredoxin_domain"/>
</dbReference>
<gene>
    <name evidence="27" type="ORF">Q5P01_020808</name>
</gene>
<organism evidence="27 28">
    <name type="scientific">Channa striata</name>
    <name type="common">Snakehead murrel</name>
    <name type="synonym">Ophicephalus striatus</name>
    <dbReference type="NCBI Taxonomy" id="64152"/>
    <lineage>
        <taxon>Eukaryota</taxon>
        <taxon>Metazoa</taxon>
        <taxon>Chordata</taxon>
        <taxon>Craniata</taxon>
        <taxon>Vertebrata</taxon>
        <taxon>Euteleostomi</taxon>
        <taxon>Actinopterygii</taxon>
        <taxon>Neopterygii</taxon>
        <taxon>Teleostei</taxon>
        <taxon>Neoteleostei</taxon>
        <taxon>Acanthomorphata</taxon>
        <taxon>Anabantaria</taxon>
        <taxon>Anabantiformes</taxon>
        <taxon>Channoidei</taxon>
        <taxon>Channidae</taxon>
        <taxon>Channa</taxon>
    </lineage>
</organism>
<evidence type="ECO:0000256" key="24">
    <source>
        <dbReference type="SAM" id="Phobius"/>
    </source>
</evidence>
<evidence type="ECO:0000256" key="10">
    <source>
        <dbReference type="ARBA" id="ARBA00022982"/>
    </source>
</evidence>
<dbReference type="FunFam" id="3.40.30.10:FF:000117">
    <property type="entry name" value="thioredoxin-related transmembrane protein 1"/>
    <property type="match status" value="1"/>
</dbReference>
<dbReference type="InterPro" id="IPR052454">
    <property type="entry name" value="TMX_domain-containing"/>
</dbReference>
<dbReference type="GO" id="GO:0005576">
    <property type="term" value="C:extracellular region"/>
    <property type="evidence" value="ECO:0007669"/>
    <property type="project" value="UniProtKB-SubCell"/>
</dbReference>
<dbReference type="Proteomes" id="UP001187415">
    <property type="component" value="Unassembled WGS sequence"/>
</dbReference>
<evidence type="ECO:0000256" key="21">
    <source>
        <dbReference type="ARBA" id="ARBA00075863"/>
    </source>
</evidence>
<dbReference type="InterPro" id="IPR017937">
    <property type="entry name" value="Thioredoxin_CS"/>
</dbReference>
<evidence type="ECO:0000313" key="28">
    <source>
        <dbReference type="Proteomes" id="UP001187415"/>
    </source>
</evidence>
<evidence type="ECO:0000256" key="20">
    <source>
        <dbReference type="ARBA" id="ARBA00072260"/>
    </source>
</evidence>
<feature type="transmembrane region" description="Helical" evidence="24">
    <location>
        <begin position="201"/>
        <end position="227"/>
    </location>
</feature>
<comment type="subunit">
    <text evidence="19">Interacts with ATP2A2.</text>
</comment>
<feature type="domain" description="Thioredoxin" evidence="26">
    <location>
        <begin position="40"/>
        <end position="152"/>
    </location>
</feature>
<dbReference type="EMBL" id="JAUPFM010000016">
    <property type="protein sequence ID" value="KAK2826594.1"/>
    <property type="molecule type" value="Genomic_DNA"/>
</dbReference>
<dbReference type="AlphaFoldDB" id="A0AA88LY68"/>
<comment type="subcellular location">
    <subcellularLocation>
        <location evidence="1">Endoplasmic reticulum membrane</location>
        <topology evidence="1">Single-pass type I membrane protein</topology>
    </subcellularLocation>
    <subcellularLocation>
        <location evidence="2">Mitochondrion membrane</location>
        <topology evidence="2">Single-pass type I membrane protein</topology>
    </subcellularLocation>
    <subcellularLocation>
        <location evidence="3">Secreted</location>
    </subcellularLocation>
</comment>
<evidence type="ECO:0000313" key="27">
    <source>
        <dbReference type="EMBL" id="KAK2826594.1"/>
    </source>
</evidence>
<dbReference type="PANTHER" id="PTHR46107">
    <property type="entry name" value="DUMPY: SHORTER THAN WILD-TYPE"/>
    <property type="match status" value="1"/>
</dbReference>
<evidence type="ECO:0000256" key="1">
    <source>
        <dbReference type="ARBA" id="ARBA00004115"/>
    </source>
</evidence>
<dbReference type="GO" id="GO:0005789">
    <property type="term" value="C:endoplasmic reticulum membrane"/>
    <property type="evidence" value="ECO:0007669"/>
    <property type="project" value="UniProtKB-SubCell"/>
</dbReference>
<dbReference type="GO" id="GO:0090331">
    <property type="term" value="P:negative regulation of platelet aggregation"/>
    <property type="evidence" value="ECO:0007669"/>
    <property type="project" value="UniProtKB-ARBA"/>
</dbReference>
<proteinExistence type="predicted"/>
<reference evidence="27" key="1">
    <citation type="submission" date="2023-07" db="EMBL/GenBank/DDBJ databases">
        <title>Chromosome-level Genome Assembly of Striped Snakehead (Channa striata).</title>
        <authorList>
            <person name="Liu H."/>
        </authorList>
    </citation>
    <scope>NUCLEOTIDE SEQUENCE</scope>
    <source>
        <strain evidence="27">Gz</strain>
        <tissue evidence="27">Muscle</tissue>
    </source>
</reference>
<dbReference type="GO" id="GO:0015036">
    <property type="term" value="F:disulfide oxidoreductase activity"/>
    <property type="evidence" value="ECO:0007669"/>
    <property type="project" value="TreeGrafter"/>
</dbReference>
<keyword evidence="12" id="KW-0496">Mitochondrion</keyword>
<evidence type="ECO:0000256" key="13">
    <source>
        <dbReference type="ARBA" id="ARBA00023136"/>
    </source>
</evidence>
<dbReference type="InterPro" id="IPR036249">
    <property type="entry name" value="Thioredoxin-like_sf"/>
</dbReference>
<keyword evidence="18" id="KW-0449">Lipoprotein</keyword>
<comment type="caution">
    <text evidence="27">The sequence shown here is derived from an EMBL/GenBank/DDBJ whole genome shotgun (WGS) entry which is preliminary data.</text>
</comment>
<feature type="signal peptide" evidence="25">
    <location>
        <begin position="1"/>
        <end position="46"/>
    </location>
</feature>
<feature type="compositionally biased region" description="Acidic residues" evidence="23">
    <location>
        <begin position="255"/>
        <end position="277"/>
    </location>
</feature>